<evidence type="ECO:0000259" key="1">
    <source>
        <dbReference type="Pfam" id="PF24764"/>
    </source>
</evidence>
<feature type="non-terminal residue" evidence="2">
    <location>
        <position position="281"/>
    </location>
</feature>
<sequence>MRVTEDIKEHIRQYHHLGYNYRLIHHLLETRHECTISYLQRKLIPSLGLRRRGQLDDNVVNIINQATSEISNGVAGSEQLRRTLELSRELVRIIDPEGVERRKRHRLRRRQYISRVMWLKAGITNKRPEVIASYFIEAVNQEGGFPLRVPGDRGTENGAVAAVQRALRDSERAFLYGRSTSNQRIERWWGYLRNARADYWMNEIKLLERDNRLERADPIQRLCLQYALLPFIGRQLDEIKHLWNTHSIRNQRVGDTLPGIPDILHTQVELYDGEFLEIVEQ</sequence>
<keyword evidence="3" id="KW-1185">Reference proteome</keyword>
<dbReference type="Pfam" id="PF24764">
    <property type="entry name" value="rva_4"/>
    <property type="match status" value="1"/>
</dbReference>
<dbReference type="PANTHER" id="PTHR46791">
    <property type="entry name" value="EXPRESSED PROTEIN"/>
    <property type="match status" value="1"/>
</dbReference>
<feature type="domain" description="Integrase core" evidence="1">
    <location>
        <begin position="114"/>
        <end position="252"/>
    </location>
</feature>
<dbReference type="EMBL" id="CP111025">
    <property type="protein sequence ID" value="WAR25018.1"/>
    <property type="molecule type" value="Genomic_DNA"/>
</dbReference>
<evidence type="ECO:0000313" key="3">
    <source>
        <dbReference type="Proteomes" id="UP001164746"/>
    </source>
</evidence>
<accession>A0ABY7FS20</accession>
<reference evidence="2" key="1">
    <citation type="submission" date="2022-11" db="EMBL/GenBank/DDBJ databases">
        <title>Centuries of genome instability and evolution in soft-shell clam transmissible cancer (bioRxiv).</title>
        <authorList>
            <person name="Hart S.F.M."/>
            <person name="Yonemitsu M.A."/>
            <person name="Giersch R.M."/>
            <person name="Beal B.F."/>
            <person name="Arriagada G."/>
            <person name="Davis B.W."/>
            <person name="Ostrander E.A."/>
            <person name="Goff S.P."/>
            <person name="Metzger M.J."/>
        </authorList>
    </citation>
    <scope>NUCLEOTIDE SEQUENCE</scope>
    <source>
        <strain evidence="2">MELC-2E11</strain>
        <tissue evidence="2">Siphon/mantle</tissue>
    </source>
</reference>
<dbReference type="PANTHER" id="PTHR46791:SF5">
    <property type="entry name" value="CLR5 DOMAIN-CONTAINING PROTEIN-RELATED"/>
    <property type="match status" value="1"/>
</dbReference>
<dbReference type="InterPro" id="IPR058913">
    <property type="entry name" value="Integrase_dom_put"/>
</dbReference>
<dbReference type="Proteomes" id="UP001164746">
    <property type="component" value="Chromosome 14"/>
</dbReference>
<evidence type="ECO:0000313" key="2">
    <source>
        <dbReference type="EMBL" id="WAR25018.1"/>
    </source>
</evidence>
<gene>
    <name evidence="2" type="ORF">MAR_010722</name>
</gene>
<name>A0ABY7FS20_MYAAR</name>
<organism evidence="2 3">
    <name type="scientific">Mya arenaria</name>
    <name type="common">Soft-shell clam</name>
    <dbReference type="NCBI Taxonomy" id="6604"/>
    <lineage>
        <taxon>Eukaryota</taxon>
        <taxon>Metazoa</taxon>
        <taxon>Spiralia</taxon>
        <taxon>Lophotrochozoa</taxon>
        <taxon>Mollusca</taxon>
        <taxon>Bivalvia</taxon>
        <taxon>Autobranchia</taxon>
        <taxon>Heteroconchia</taxon>
        <taxon>Euheterodonta</taxon>
        <taxon>Imparidentia</taxon>
        <taxon>Neoheterodontei</taxon>
        <taxon>Myida</taxon>
        <taxon>Myoidea</taxon>
        <taxon>Myidae</taxon>
        <taxon>Mya</taxon>
    </lineage>
</organism>
<proteinExistence type="predicted"/>
<protein>
    <recommendedName>
        <fullName evidence="1">Integrase core domain-containing protein</fullName>
    </recommendedName>
</protein>